<dbReference type="Proteomes" id="UP000268727">
    <property type="component" value="Unassembled WGS sequence"/>
</dbReference>
<protein>
    <submittedName>
        <fullName evidence="2">NADPH:quinone reductase-like Zn-dependent oxidoreductase</fullName>
    </submittedName>
</protein>
<dbReference type="InterPro" id="IPR013154">
    <property type="entry name" value="ADH-like_N"/>
</dbReference>
<dbReference type="SUPFAM" id="SSF51735">
    <property type="entry name" value="NAD(P)-binding Rossmann-fold domains"/>
    <property type="match status" value="1"/>
</dbReference>
<dbReference type="SUPFAM" id="SSF50129">
    <property type="entry name" value="GroES-like"/>
    <property type="match status" value="1"/>
</dbReference>
<keyword evidence="3" id="KW-1185">Reference proteome</keyword>
<dbReference type="InterPro" id="IPR051397">
    <property type="entry name" value="Zn-ADH-like_protein"/>
</dbReference>
<dbReference type="SMART" id="SM00829">
    <property type="entry name" value="PKS_ER"/>
    <property type="match status" value="1"/>
</dbReference>
<dbReference type="CDD" id="cd08273">
    <property type="entry name" value="MDR8"/>
    <property type="match status" value="1"/>
</dbReference>
<dbReference type="InterPro" id="IPR036291">
    <property type="entry name" value="NAD(P)-bd_dom_sf"/>
</dbReference>
<dbReference type="PANTHER" id="PTHR43677">
    <property type="entry name" value="SHORT-CHAIN DEHYDROGENASE/REDUCTASE"/>
    <property type="match status" value="1"/>
</dbReference>
<evidence type="ECO:0000259" key="1">
    <source>
        <dbReference type="SMART" id="SM00829"/>
    </source>
</evidence>
<dbReference type="Gene3D" id="3.90.180.10">
    <property type="entry name" value="Medium-chain alcohol dehydrogenases, catalytic domain"/>
    <property type="match status" value="1"/>
</dbReference>
<dbReference type="EMBL" id="RJKM01000001">
    <property type="protein sequence ID" value="ROP35555.1"/>
    <property type="molecule type" value="Genomic_DNA"/>
</dbReference>
<dbReference type="Gene3D" id="3.40.50.720">
    <property type="entry name" value="NAD(P)-binding Rossmann-like Domain"/>
    <property type="match status" value="1"/>
</dbReference>
<dbReference type="AlphaFoldDB" id="A0A3N1GZ24"/>
<dbReference type="Pfam" id="PF08240">
    <property type="entry name" value="ADH_N"/>
    <property type="match status" value="1"/>
</dbReference>
<gene>
    <name evidence="2" type="ORF">EDD40_0787</name>
</gene>
<accession>A0A3N1GZ24</accession>
<proteinExistence type="predicted"/>
<dbReference type="InterPro" id="IPR020843">
    <property type="entry name" value="ER"/>
</dbReference>
<comment type="caution">
    <text evidence="2">The sequence shown here is derived from an EMBL/GenBank/DDBJ whole genome shotgun (WGS) entry which is preliminary data.</text>
</comment>
<dbReference type="GO" id="GO:0016491">
    <property type="term" value="F:oxidoreductase activity"/>
    <property type="evidence" value="ECO:0007669"/>
    <property type="project" value="InterPro"/>
</dbReference>
<dbReference type="Pfam" id="PF13602">
    <property type="entry name" value="ADH_zinc_N_2"/>
    <property type="match status" value="1"/>
</dbReference>
<feature type="domain" description="Enoyl reductase (ER)" evidence="1">
    <location>
        <begin position="16"/>
        <end position="343"/>
    </location>
</feature>
<dbReference type="RefSeq" id="WP_123741682.1">
    <property type="nucleotide sequence ID" value="NZ_RJKM01000001.1"/>
</dbReference>
<dbReference type="OrthoDB" id="2665481at2"/>
<organism evidence="2 3">
    <name type="scientific">Saccharothrix texasensis</name>
    <dbReference type="NCBI Taxonomy" id="103734"/>
    <lineage>
        <taxon>Bacteria</taxon>
        <taxon>Bacillati</taxon>
        <taxon>Actinomycetota</taxon>
        <taxon>Actinomycetes</taxon>
        <taxon>Pseudonocardiales</taxon>
        <taxon>Pseudonocardiaceae</taxon>
        <taxon>Saccharothrix</taxon>
    </lineage>
</organism>
<dbReference type="InterPro" id="IPR011032">
    <property type="entry name" value="GroES-like_sf"/>
</dbReference>
<reference evidence="2 3" key="1">
    <citation type="submission" date="2018-11" db="EMBL/GenBank/DDBJ databases">
        <title>Sequencing the genomes of 1000 actinobacteria strains.</title>
        <authorList>
            <person name="Klenk H.-P."/>
        </authorList>
    </citation>
    <scope>NUCLEOTIDE SEQUENCE [LARGE SCALE GENOMIC DNA]</scope>
    <source>
        <strain evidence="2 3">DSM 44231</strain>
    </source>
</reference>
<dbReference type="PANTHER" id="PTHR43677:SF4">
    <property type="entry name" value="QUINONE OXIDOREDUCTASE-LIKE PROTEIN 2"/>
    <property type="match status" value="1"/>
</dbReference>
<name>A0A3N1GZ24_9PSEU</name>
<sequence>MSQQSAEQVLEVVLPGAVEPDGLELRRRERPVPGPGLALVRVEASGVSFAEKQMRKGKYFDQPPFPFVPGYDLVGTVAEVGPGVAATLVGGRVAALTKTGGWASHALVDAADLVPVPAGVDAAEAEALVVNGITAWQMLHGFAEVRAGQTVLVLGANGGVGSLLVQLAVLAGARVIGTASARHHDAVRALGAVPVDYRDADVPGKVRDLAPDGVDAVFDHVGGPGLVDSYRLLARRGRLVAYGSASTKDEPGSSRLPVLKLVVRLLWWNALPDGRRATFFNVWAGKRDPARFRARLARDLGAVFALLAEGSLTPAIAARVPLERVADAVRLAESGTVTGKVVLLP</sequence>
<evidence type="ECO:0000313" key="2">
    <source>
        <dbReference type="EMBL" id="ROP35555.1"/>
    </source>
</evidence>
<evidence type="ECO:0000313" key="3">
    <source>
        <dbReference type="Proteomes" id="UP000268727"/>
    </source>
</evidence>